<dbReference type="SUPFAM" id="SSF141523">
    <property type="entry name" value="L,D-transpeptidase catalytic domain-like"/>
    <property type="match status" value="1"/>
</dbReference>
<dbReference type="GO" id="GO:0004180">
    <property type="term" value="F:carboxypeptidase activity"/>
    <property type="evidence" value="ECO:0007669"/>
    <property type="project" value="UniProtKB-ARBA"/>
</dbReference>
<sequence length="326" mass="37436">MPTFYQPIIKYFKLILSILVVIGYETSIWAFNDYPQKLIVIRKDTRTLSTYLNGKLKEQFPISLGLDPISAKTKSGDGATPEGFYTVTYKKFRSRFYRFLGLSYPNLHDADQAYLAGIISRDDYQLIWEKTKKGLPPPGKTPLGGGVGIHGGGLLKDTKDGDKIRDWTEGCIALKNKDMEKLFAWAEIGTPVLILNARRSFFDQLKSLSILENRLSSGLPIKNYTQKWRGEFILGPFKVKSILQETLDYQRSIELLIYQDDRLLTYIYDHNGDGILGYRDSLIHYQKGYSLNYKNIKDLFLHYPPLPKNFLMVDSEKKTMKISAQK</sequence>
<keyword evidence="11" id="KW-1185">Reference proteome</keyword>
<accession>A0A6G7PW99</accession>
<dbReference type="AlphaFoldDB" id="A0A6G7PW99"/>
<evidence type="ECO:0000259" key="9">
    <source>
        <dbReference type="PROSITE" id="PS52029"/>
    </source>
</evidence>
<dbReference type="InterPro" id="IPR005490">
    <property type="entry name" value="LD_TPept_cat_dom"/>
</dbReference>
<comment type="similarity">
    <text evidence="2">Belongs to the YkuD family.</text>
</comment>
<keyword evidence="4 7" id="KW-0133">Cell shape</keyword>
<evidence type="ECO:0000256" key="6">
    <source>
        <dbReference type="ARBA" id="ARBA00023316"/>
    </source>
</evidence>
<gene>
    <name evidence="10" type="ORF">G4V39_06260</name>
</gene>
<feature type="active site" description="Nucleophile" evidence="7">
    <location>
        <position position="171"/>
    </location>
</feature>
<dbReference type="GO" id="GO:0009252">
    <property type="term" value="P:peptidoglycan biosynthetic process"/>
    <property type="evidence" value="ECO:0007669"/>
    <property type="project" value="UniProtKB-UniPathway"/>
</dbReference>
<keyword evidence="6 7" id="KW-0961">Cell wall biogenesis/degradation</keyword>
<protein>
    <submittedName>
        <fullName evidence="10">L,D-transpeptidase</fullName>
    </submittedName>
</protein>
<feature type="active site" description="Proton donor/acceptor" evidence="7">
    <location>
        <position position="150"/>
    </location>
</feature>
<evidence type="ECO:0000313" key="11">
    <source>
        <dbReference type="Proteomes" id="UP000502179"/>
    </source>
</evidence>
<keyword evidence="3" id="KW-0808">Transferase</keyword>
<dbReference type="CDD" id="cd16913">
    <property type="entry name" value="YkuD_like"/>
    <property type="match status" value="1"/>
</dbReference>
<dbReference type="PANTHER" id="PTHR36699:SF1">
    <property type="entry name" value="L,D-TRANSPEPTIDASE YAFK-RELATED"/>
    <property type="match status" value="1"/>
</dbReference>
<dbReference type="GO" id="GO:0008360">
    <property type="term" value="P:regulation of cell shape"/>
    <property type="evidence" value="ECO:0007669"/>
    <property type="project" value="UniProtKB-UniRule"/>
</dbReference>
<evidence type="ECO:0000256" key="8">
    <source>
        <dbReference type="SAM" id="Phobius"/>
    </source>
</evidence>
<evidence type="ECO:0000256" key="4">
    <source>
        <dbReference type="ARBA" id="ARBA00022960"/>
    </source>
</evidence>
<feature type="domain" description="L,D-TPase catalytic" evidence="9">
    <location>
        <begin position="37"/>
        <end position="195"/>
    </location>
</feature>
<dbReference type="PROSITE" id="PS52029">
    <property type="entry name" value="LD_TPASE"/>
    <property type="match status" value="1"/>
</dbReference>
<dbReference type="Pfam" id="PF03734">
    <property type="entry name" value="YkuD"/>
    <property type="match status" value="1"/>
</dbReference>
<evidence type="ECO:0000313" key="10">
    <source>
        <dbReference type="EMBL" id="QIJ71890.1"/>
    </source>
</evidence>
<evidence type="ECO:0000256" key="7">
    <source>
        <dbReference type="PROSITE-ProRule" id="PRU01373"/>
    </source>
</evidence>
<keyword evidence="8" id="KW-0472">Membrane</keyword>
<dbReference type="EMBL" id="CP048877">
    <property type="protein sequence ID" value="QIJ71890.1"/>
    <property type="molecule type" value="Genomic_DNA"/>
</dbReference>
<comment type="pathway">
    <text evidence="1 7">Cell wall biogenesis; peptidoglycan biosynthesis.</text>
</comment>
<dbReference type="UniPathway" id="UPA00219"/>
<dbReference type="GO" id="GO:0016740">
    <property type="term" value="F:transferase activity"/>
    <property type="evidence" value="ECO:0007669"/>
    <property type="project" value="UniProtKB-KW"/>
</dbReference>
<evidence type="ECO:0000256" key="3">
    <source>
        <dbReference type="ARBA" id="ARBA00022679"/>
    </source>
</evidence>
<dbReference type="Proteomes" id="UP000502179">
    <property type="component" value="Chromosome"/>
</dbReference>
<proteinExistence type="inferred from homology"/>
<keyword evidence="8" id="KW-1133">Transmembrane helix</keyword>
<feature type="transmembrane region" description="Helical" evidence="8">
    <location>
        <begin position="12"/>
        <end position="31"/>
    </location>
</feature>
<keyword evidence="5 7" id="KW-0573">Peptidoglycan synthesis</keyword>
<dbReference type="Gene3D" id="2.40.440.10">
    <property type="entry name" value="L,D-transpeptidase catalytic domain-like"/>
    <property type="match status" value="1"/>
</dbReference>
<dbReference type="GO" id="GO:0071555">
    <property type="term" value="P:cell wall organization"/>
    <property type="evidence" value="ECO:0007669"/>
    <property type="project" value="UniProtKB-UniRule"/>
</dbReference>
<dbReference type="KEGG" id="tav:G4V39_06260"/>
<name>A0A6G7PW99_9BACT</name>
<dbReference type="RefSeq" id="WP_166032108.1">
    <property type="nucleotide sequence ID" value="NZ_CP048877.1"/>
</dbReference>
<reference evidence="10 11" key="1">
    <citation type="submission" date="2020-02" db="EMBL/GenBank/DDBJ databases">
        <title>Genome analysis of Thermosulfuriphilus ammonigenes ST65T, an anaerobic thermophilic chemolithoautotrophic bacterium isolated from a deep-sea hydrothermal vent.</title>
        <authorList>
            <person name="Slobodkina G."/>
            <person name="Allioux M."/>
            <person name="Merkel A."/>
            <person name="Alain K."/>
            <person name="Jebbar M."/>
            <person name="Slobodkin A."/>
        </authorList>
    </citation>
    <scope>NUCLEOTIDE SEQUENCE [LARGE SCALE GENOMIC DNA]</scope>
    <source>
        <strain evidence="10 11">ST65</strain>
    </source>
</reference>
<evidence type="ECO:0000256" key="2">
    <source>
        <dbReference type="ARBA" id="ARBA00005992"/>
    </source>
</evidence>
<dbReference type="InterPro" id="IPR038063">
    <property type="entry name" value="Transpep_catalytic_dom"/>
</dbReference>
<evidence type="ECO:0000256" key="1">
    <source>
        <dbReference type="ARBA" id="ARBA00004752"/>
    </source>
</evidence>
<organism evidence="10 11">
    <name type="scientific">Thermosulfuriphilus ammonigenes</name>
    <dbReference type="NCBI Taxonomy" id="1936021"/>
    <lineage>
        <taxon>Bacteria</taxon>
        <taxon>Pseudomonadati</taxon>
        <taxon>Thermodesulfobacteriota</taxon>
        <taxon>Thermodesulfobacteria</taxon>
        <taxon>Thermodesulfobacteriales</taxon>
        <taxon>Thermodesulfobacteriaceae</taxon>
        <taxon>Thermosulfuriphilus</taxon>
    </lineage>
</organism>
<dbReference type="PANTHER" id="PTHR36699">
    <property type="entry name" value="LD-TRANSPEPTIDASE"/>
    <property type="match status" value="1"/>
</dbReference>
<keyword evidence="8" id="KW-0812">Transmembrane</keyword>
<evidence type="ECO:0000256" key="5">
    <source>
        <dbReference type="ARBA" id="ARBA00022984"/>
    </source>
</evidence>